<sequence length="37" mass="4587">MILNFYFHFRESDMKCNYIKNSIFLHKEYAVLSFCAY</sequence>
<reference evidence="1 2" key="1">
    <citation type="journal article" date="2014" name="Genome Announc.">
        <title>Draft Genome Sequences of Marine Flavobacterium Nonlabens Strains NR17, NR24, NR27, NR32, NR33, and Ara13.</title>
        <authorList>
            <person name="Nakanishi M."/>
            <person name="Meirelles P."/>
            <person name="Suzuki R."/>
            <person name="Takatani N."/>
            <person name="Mino S."/>
            <person name="Suda W."/>
            <person name="Oshima K."/>
            <person name="Hattori M."/>
            <person name="Ohkuma M."/>
            <person name="Hosokawa M."/>
            <person name="Miyashita K."/>
            <person name="Thompson F.L."/>
            <person name="Niwa A."/>
            <person name="Sawabe T."/>
            <person name="Sawabe T."/>
        </authorList>
    </citation>
    <scope>NUCLEOTIDE SEQUENCE [LARGE SCALE GENOMIC DNA]</scope>
    <source>
        <strain evidence="2">JCM19314</strain>
    </source>
</reference>
<organism evidence="1 2">
    <name type="scientific">Nonlabens ulvanivorans</name>
    <name type="common">Persicivirga ulvanivorans</name>
    <dbReference type="NCBI Taxonomy" id="906888"/>
    <lineage>
        <taxon>Bacteria</taxon>
        <taxon>Pseudomonadati</taxon>
        <taxon>Bacteroidota</taxon>
        <taxon>Flavobacteriia</taxon>
        <taxon>Flavobacteriales</taxon>
        <taxon>Flavobacteriaceae</taxon>
        <taxon>Nonlabens</taxon>
    </lineage>
</organism>
<name>A0A090QEP0_NONUL</name>
<evidence type="ECO:0000313" key="2">
    <source>
        <dbReference type="Proteomes" id="UP000029226"/>
    </source>
</evidence>
<dbReference type="AlphaFoldDB" id="A0A090QEP0"/>
<dbReference type="Proteomes" id="UP000029226">
    <property type="component" value="Unassembled WGS sequence"/>
</dbReference>
<proteinExistence type="predicted"/>
<gene>
    <name evidence="1" type="ORF">JCM19314_1354</name>
</gene>
<accession>A0A090QEP0</accession>
<evidence type="ECO:0000313" key="1">
    <source>
        <dbReference type="EMBL" id="GAL01570.1"/>
    </source>
</evidence>
<protein>
    <submittedName>
        <fullName evidence="1">Uncharacterized protein</fullName>
    </submittedName>
</protein>
<comment type="caution">
    <text evidence="1">The sequence shown here is derived from an EMBL/GenBank/DDBJ whole genome shotgun (WGS) entry which is preliminary data.</text>
</comment>
<dbReference type="EMBL" id="BBMM01000012">
    <property type="protein sequence ID" value="GAL01570.1"/>
    <property type="molecule type" value="Genomic_DNA"/>
</dbReference>